<keyword evidence="6 7" id="KW-0961">Cell wall biogenesis/degradation</keyword>
<evidence type="ECO:0000256" key="7">
    <source>
        <dbReference type="HAMAP-Rule" id="MF_00208"/>
    </source>
</evidence>
<dbReference type="InterPro" id="IPR000713">
    <property type="entry name" value="Mur_ligase_N"/>
</dbReference>
<evidence type="ECO:0000256" key="2">
    <source>
        <dbReference type="ARBA" id="ARBA00022618"/>
    </source>
</evidence>
<comment type="caution">
    <text evidence="12">The sequence shown here is derived from an EMBL/GenBank/DDBJ whole genome shotgun (WGS) entry which is preliminary data.</text>
</comment>
<keyword evidence="7" id="KW-0963">Cytoplasm</keyword>
<evidence type="ECO:0000256" key="4">
    <source>
        <dbReference type="ARBA" id="ARBA00022984"/>
    </source>
</evidence>
<evidence type="ECO:0000256" key="8">
    <source>
        <dbReference type="RuleBase" id="RU004135"/>
    </source>
</evidence>
<dbReference type="InterPro" id="IPR036615">
    <property type="entry name" value="Mur_ligase_C_dom_sf"/>
</dbReference>
<dbReference type="Pfam" id="PF01225">
    <property type="entry name" value="Mur_ligase"/>
    <property type="match status" value="1"/>
</dbReference>
<evidence type="ECO:0000259" key="11">
    <source>
        <dbReference type="Pfam" id="PF08245"/>
    </source>
</evidence>
<comment type="similarity">
    <text evidence="1 7">Belongs to the MurCDEF family. MurE subfamily.</text>
</comment>
<dbReference type="NCBIfam" id="TIGR01085">
    <property type="entry name" value="murE"/>
    <property type="match status" value="1"/>
</dbReference>
<comment type="function">
    <text evidence="7">Catalyzes the addition of an amino acid to the nucleotide precursor UDP-N-acetylmuramoyl-L-alanyl-D-glutamate (UMAG) in the biosynthesis of bacterial cell-wall peptidoglycan.</text>
</comment>
<feature type="modified residue" description="N6-carboxylysine" evidence="7">
    <location>
        <position position="226"/>
    </location>
</feature>
<keyword evidence="3 7" id="KW-0133">Cell shape</keyword>
<evidence type="ECO:0000256" key="3">
    <source>
        <dbReference type="ARBA" id="ARBA00022960"/>
    </source>
</evidence>
<evidence type="ECO:0000259" key="9">
    <source>
        <dbReference type="Pfam" id="PF01225"/>
    </source>
</evidence>
<dbReference type="Proteomes" id="UP001144280">
    <property type="component" value="Unassembled WGS sequence"/>
</dbReference>
<comment type="subcellular location">
    <subcellularLocation>
        <location evidence="7 8">Cytoplasm</location>
    </subcellularLocation>
</comment>
<evidence type="ECO:0000259" key="10">
    <source>
        <dbReference type="Pfam" id="PF02875"/>
    </source>
</evidence>
<evidence type="ECO:0000256" key="1">
    <source>
        <dbReference type="ARBA" id="ARBA00005898"/>
    </source>
</evidence>
<feature type="binding site" evidence="7">
    <location>
        <begin position="115"/>
        <end position="121"/>
    </location>
    <ligand>
        <name>ATP</name>
        <dbReference type="ChEBI" id="CHEBI:30616"/>
    </ligand>
</feature>
<feature type="domain" description="Mur ligase central" evidence="11">
    <location>
        <begin position="113"/>
        <end position="317"/>
    </location>
</feature>
<dbReference type="InterPro" id="IPR004101">
    <property type="entry name" value="Mur_ligase_C"/>
</dbReference>
<dbReference type="InterPro" id="IPR036565">
    <property type="entry name" value="Mur-like_cat_sf"/>
</dbReference>
<dbReference type="InterPro" id="IPR035911">
    <property type="entry name" value="MurE/MurF_N"/>
</dbReference>
<evidence type="ECO:0000313" key="12">
    <source>
        <dbReference type="EMBL" id="GLH99448.1"/>
    </source>
</evidence>
<proteinExistence type="inferred from homology"/>
<evidence type="ECO:0000313" key="13">
    <source>
        <dbReference type="Proteomes" id="UP001144280"/>
    </source>
</evidence>
<keyword evidence="7" id="KW-0547">Nucleotide-binding</keyword>
<dbReference type="PANTHER" id="PTHR23135:SF4">
    <property type="entry name" value="UDP-N-ACETYLMURAMOYL-L-ALANYL-D-GLUTAMATE--2,6-DIAMINOPIMELATE LIGASE MURE HOMOLOG, CHLOROPLASTIC"/>
    <property type="match status" value="1"/>
</dbReference>
<feature type="binding site" evidence="7">
    <location>
        <position position="35"/>
    </location>
    <ligand>
        <name>UDP-N-acetyl-alpha-D-muramoyl-L-alanyl-D-glutamate</name>
        <dbReference type="ChEBI" id="CHEBI:83900"/>
    </ligand>
</feature>
<dbReference type="HAMAP" id="MF_00208">
    <property type="entry name" value="MurE"/>
    <property type="match status" value="1"/>
</dbReference>
<dbReference type="PANTHER" id="PTHR23135">
    <property type="entry name" value="MUR LIGASE FAMILY MEMBER"/>
    <property type="match status" value="1"/>
</dbReference>
<feature type="binding site" evidence="7">
    <location>
        <begin position="159"/>
        <end position="160"/>
    </location>
    <ligand>
        <name>UDP-N-acetyl-alpha-D-muramoyl-L-alanyl-D-glutamate</name>
        <dbReference type="ChEBI" id="CHEBI:83900"/>
    </ligand>
</feature>
<dbReference type="GO" id="GO:0016874">
    <property type="term" value="F:ligase activity"/>
    <property type="evidence" value="ECO:0007669"/>
    <property type="project" value="UniProtKB-KW"/>
</dbReference>
<keyword evidence="7" id="KW-0067">ATP-binding</keyword>
<keyword evidence="5 7" id="KW-0131">Cell cycle</keyword>
<comment type="cofactor">
    <cofactor evidence="7">
        <name>Mg(2+)</name>
        <dbReference type="ChEBI" id="CHEBI:18420"/>
    </cofactor>
</comment>
<dbReference type="SUPFAM" id="SSF63418">
    <property type="entry name" value="MurE/MurF N-terminal domain"/>
    <property type="match status" value="1"/>
</dbReference>
<accession>A0ABQ5QY38</accession>
<comment type="PTM">
    <text evidence="7">Carboxylation is probably crucial for Mg(2+) binding and, consequently, for the gamma-phosphate positioning of ATP.</text>
</comment>
<dbReference type="SUPFAM" id="SSF53244">
    <property type="entry name" value="MurD-like peptide ligases, peptide-binding domain"/>
    <property type="match status" value="1"/>
</dbReference>
<dbReference type="InterPro" id="IPR013221">
    <property type="entry name" value="Mur_ligase_cen"/>
</dbReference>
<dbReference type="Gene3D" id="3.90.190.20">
    <property type="entry name" value="Mur ligase, C-terminal domain"/>
    <property type="match status" value="1"/>
</dbReference>
<dbReference type="RefSeq" id="WP_281899105.1">
    <property type="nucleotide sequence ID" value="NZ_BSDI01000023.1"/>
</dbReference>
<evidence type="ECO:0000256" key="5">
    <source>
        <dbReference type="ARBA" id="ARBA00023306"/>
    </source>
</evidence>
<protein>
    <recommendedName>
        <fullName evidence="7">UDP-N-acetylmuramyl-tripeptide synthetase</fullName>
        <ecNumber evidence="7">6.3.2.-</ecNumber>
    </recommendedName>
    <alternativeName>
        <fullName evidence="7">UDP-MurNAc-tripeptide synthetase</fullName>
    </alternativeName>
</protein>
<name>A0ABQ5QY38_9ACTN</name>
<organism evidence="12 13">
    <name type="scientific">Phytohabitans aurantiacus</name>
    <dbReference type="NCBI Taxonomy" id="3016789"/>
    <lineage>
        <taxon>Bacteria</taxon>
        <taxon>Bacillati</taxon>
        <taxon>Actinomycetota</taxon>
        <taxon>Actinomycetes</taxon>
        <taxon>Micromonosporales</taxon>
        <taxon>Micromonosporaceae</taxon>
    </lineage>
</organism>
<keyword evidence="4 7" id="KW-0573">Peptidoglycan synthesis</keyword>
<sequence length="521" mass="54534">MRQISNVEQVLAAVATARLVQGDARRLVTGITHDSRRVGPGDLFVAIAGERHDARRFVDDALARGAVGVVTEGEVETPRDTVVVRVPSARAALADLAAAVYGHPAKALRLVGVTGTDGKTTTTHMIHAALEAGGLRTGRLSTLGMTTGNGVAPAHYGFTTPEAGDLHRMLADMVDAGCDAAVTEVSSHALSLERVRGVAFAAGVFTNLSPEHLDFHGSMEEYLATKARLFAMVAESTPDGVGVVNADDAASAVMRASGPQRILSYGIESPADVTARDIRLEPGKSRFTLVTPWGQAEVVSAMPGMMNVANWLAAATTALSMGVSLDAVVAAAAGTTVDGRLQSIDCGQPFQVLVDFAHTPKALETVLRTVRSSTKGRLMVLFGHSGGRDAENRRPMGKIAAELADVMMVTSDNPQHEDPAEIAAEIVAGAREAGTTCDVQVRLDRGQALRALIARAEPGDTILLAGKGHEEYQVLSHGKVLWNDAEQSRQVLAEQGWGCPGAQGGQPLDHVHGAGIRCGQA</sequence>
<dbReference type="InterPro" id="IPR005761">
    <property type="entry name" value="UDP-N-AcMur-Glu-dNH2Pim_ligase"/>
</dbReference>
<feature type="binding site" evidence="7">
    <location>
        <position position="186"/>
    </location>
    <ligand>
        <name>UDP-N-acetyl-alpha-D-muramoyl-L-alanyl-D-glutamate</name>
        <dbReference type="ChEBI" id="CHEBI:83900"/>
    </ligand>
</feature>
<feature type="domain" description="Mur ligase C-terminal" evidence="10">
    <location>
        <begin position="339"/>
        <end position="468"/>
    </location>
</feature>
<comment type="pathway">
    <text evidence="7 8">Cell wall biogenesis; peptidoglycan biosynthesis.</text>
</comment>
<dbReference type="EC" id="6.3.2.-" evidence="7"/>
<reference evidence="12" key="1">
    <citation type="submission" date="2022-12" db="EMBL/GenBank/DDBJ databases">
        <title>New Phytohabitans aurantiacus sp. RD004123 nov., an actinomycete isolated from soil.</title>
        <authorList>
            <person name="Triningsih D.W."/>
            <person name="Harunari E."/>
            <person name="Igarashi Y."/>
        </authorList>
    </citation>
    <scope>NUCLEOTIDE SEQUENCE</scope>
    <source>
        <strain evidence="12">RD004123</strain>
    </source>
</reference>
<dbReference type="NCBIfam" id="NF001126">
    <property type="entry name" value="PRK00139.1-4"/>
    <property type="match status" value="1"/>
</dbReference>
<feature type="binding site" evidence="7">
    <location>
        <position position="194"/>
    </location>
    <ligand>
        <name>UDP-N-acetyl-alpha-D-muramoyl-L-alanyl-D-glutamate</name>
        <dbReference type="ChEBI" id="CHEBI:83900"/>
    </ligand>
</feature>
<keyword evidence="2 7" id="KW-0132">Cell division</keyword>
<dbReference type="Pfam" id="PF02875">
    <property type="entry name" value="Mur_ligase_C"/>
    <property type="match status" value="1"/>
</dbReference>
<feature type="domain" description="Mur ligase N-terminal catalytic" evidence="9">
    <location>
        <begin position="28"/>
        <end position="101"/>
    </location>
</feature>
<dbReference type="EMBL" id="BSDI01000023">
    <property type="protein sequence ID" value="GLH99448.1"/>
    <property type="molecule type" value="Genomic_DNA"/>
</dbReference>
<keyword evidence="7 12" id="KW-0436">Ligase</keyword>
<dbReference type="SUPFAM" id="SSF53623">
    <property type="entry name" value="MurD-like peptide ligases, catalytic domain"/>
    <property type="match status" value="1"/>
</dbReference>
<dbReference type="Pfam" id="PF08245">
    <property type="entry name" value="Mur_ligase_M"/>
    <property type="match status" value="1"/>
</dbReference>
<keyword evidence="13" id="KW-1185">Reference proteome</keyword>
<keyword evidence="7" id="KW-0460">Magnesium</keyword>
<evidence type="ECO:0000256" key="6">
    <source>
        <dbReference type="ARBA" id="ARBA00023316"/>
    </source>
</evidence>
<dbReference type="Gene3D" id="3.40.1190.10">
    <property type="entry name" value="Mur-like, catalytic domain"/>
    <property type="match status" value="1"/>
</dbReference>
<comment type="caution">
    <text evidence="7">Lacks conserved residue(s) required for the propagation of feature annotation.</text>
</comment>
<gene>
    <name evidence="12" type="primary">murE_1</name>
    <name evidence="7" type="synonym">murE</name>
    <name evidence="12" type="ORF">Pa4123_47240</name>
</gene>
<dbReference type="Gene3D" id="3.40.1390.10">
    <property type="entry name" value="MurE/MurF, N-terminal domain"/>
    <property type="match status" value="1"/>
</dbReference>